<keyword evidence="6 12" id="KW-0863">Zinc-finger</keyword>
<dbReference type="GO" id="GO:0000981">
    <property type="term" value="F:DNA-binding transcription factor activity, RNA polymerase II-specific"/>
    <property type="evidence" value="ECO:0007669"/>
    <property type="project" value="TreeGrafter"/>
</dbReference>
<evidence type="ECO:0000256" key="2">
    <source>
        <dbReference type="ARBA" id="ARBA00022473"/>
    </source>
</evidence>
<evidence type="ECO:0000256" key="6">
    <source>
        <dbReference type="ARBA" id="ARBA00022771"/>
    </source>
</evidence>
<evidence type="ECO:0000256" key="9">
    <source>
        <dbReference type="ARBA" id="ARBA00023125"/>
    </source>
</evidence>
<dbReference type="OrthoDB" id="5815793at2759"/>
<evidence type="ECO:0000256" key="8">
    <source>
        <dbReference type="ARBA" id="ARBA00023015"/>
    </source>
</evidence>
<feature type="region of interest" description="Disordered" evidence="13">
    <location>
        <begin position="80"/>
        <end position="132"/>
    </location>
</feature>
<evidence type="ECO:0000256" key="5">
    <source>
        <dbReference type="ARBA" id="ARBA00022737"/>
    </source>
</evidence>
<evidence type="ECO:0000256" key="12">
    <source>
        <dbReference type="PROSITE-ProRule" id="PRU00042"/>
    </source>
</evidence>
<evidence type="ECO:0000256" key="3">
    <source>
        <dbReference type="ARBA" id="ARBA00022491"/>
    </source>
</evidence>
<keyword evidence="16" id="KW-1185">Reference proteome</keyword>
<dbReference type="PANTHER" id="PTHR12487:SF7">
    <property type="entry name" value="PROTEIN TEASHIRT-RELATED"/>
    <property type="match status" value="1"/>
</dbReference>
<keyword evidence="8" id="KW-0805">Transcription regulation</keyword>
<evidence type="ECO:0000256" key="11">
    <source>
        <dbReference type="ARBA" id="ARBA00023242"/>
    </source>
</evidence>
<sequence length="1243" mass="131390">MNVLSSSKPSSLPPVTSTTPSPPPTTSTTAPPTTKQMTIGMALPTPPSKSRPLDLSAADRIIATAAECPKLLKAEEMVVASDDDCPPKLEGEKPADTVSTEADGEKVEVECLQPSSPSKSAQLENPASKPDEVSAQLKTLTDFFKTLASASNAASMTPDTTASLLALIGKKAGKDEAGSDPLTSPGSLEALHQLGWQLISLGRGGSNAPPIPPHPPAQSTSAPMWMPAHTLTSRSAQQPPGVHPPPPSLSGISMRGNQKYSAFYQHNRKQSPEESEVLRQSTVSQFHRLGFPHQTMNRRCNGPSVSSHGRPLYPTPVVSAETGLKSSLNRLQNEVASPPPPPPPPPPPSRPRETAFLCSCSQDFDSLYVFTLHMRDTGHKPRSSQPERDIPKLVRGQDMWINSETEQTREILRCMRCNQSFRSLPELTMHMMKTSHYSEIVYSDAGRNLLASQTFSSVGDRNRSGGLSNNWSSMKGSNANLKRSMRGSAACQNGVPLSTETTKPLEVGVDEKVNGHPDLRSAKSPKLEEQSSQPKCERPASSHEMHLVKPSPKPAASPEALSCPSELQRSAASSPRNEAEKHDQKYLNSPASSRGTASPRGTEEDATKRNCSDSVIRKIESFVEKSLPFPAMASPARPSCQQRQYQGLPKTGFTRPNPSSVEENEANRSTPDTSFSRKRRFLSGSSNSVVPPTVNTSLDASTEKRSALPFSPAPVMDVIPYGNSENPLSSLQKLVETTHQAGGSTGSVMKSPLRPFSQASEISPAPSNHSNDVETLAANMSSCTSSSSSATSQQSSIAVALSALQTFMTKVSSNTQQQQQQQQQRPSETPKNLDFMLTSNGEGEAATNWMSLLSAVLNAAKQSESETKRSDAAGGTGTNVPSPSKLQSSAVGMFDPPPPSVFTSGAFDFNCPGKPPSLPVHMTAAPMSPAGASMVANITKKAKCHFCGKPFANKGQVRLHISKNKCPCLLQQSAAAAMAKPPPSTPPATVVSASIGEKRPMPFSYPGFGAAAAATCGANPGPLGSADLNRLLGGPPPPPAQQQQQQQQRPVDTKPSEAAALAALLRHFNLPQPSRPVAATPSTALKPTDLLATLARATGGGIDANSANPLLSILFPPTAPAPPTPQPPSLDTTGANLTPEQKALFLFAQAMVSLAVAAPTTKPADELPQPPPPPATTYPLANFLQNFSFPLPMPPTSTPASDAGLAPINSEVLAYLNAIRQIASLGNASWPQPTQPPASTTTS</sequence>
<gene>
    <name evidence="15" type="ORF">MCOS_LOCUS4017</name>
</gene>
<feature type="region of interest" description="Disordered" evidence="13">
    <location>
        <begin position="812"/>
        <end position="838"/>
    </location>
</feature>
<keyword evidence="2" id="KW-0217">Developmental protein</keyword>
<feature type="compositionally biased region" description="Polar residues" evidence="13">
    <location>
        <begin position="878"/>
        <end position="890"/>
    </location>
</feature>
<evidence type="ECO:0000256" key="13">
    <source>
        <dbReference type="SAM" id="MobiDB-lite"/>
    </source>
</evidence>
<feature type="region of interest" description="Disordered" evidence="13">
    <location>
        <begin position="203"/>
        <end position="254"/>
    </location>
</feature>
<feature type="compositionally biased region" description="Basic and acidic residues" evidence="13">
    <location>
        <begin position="509"/>
        <end position="547"/>
    </location>
</feature>
<keyword evidence="5" id="KW-0677">Repeat</keyword>
<evidence type="ECO:0000256" key="10">
    <source>
        <dbReference type="ARBA" id="ARBA00023163"/>
    </source>
</evidence>
<feature type="compositionally biased region" description="Polar residues" evidence="13">
    <location>
        <begin position="294"/>
        <end position="307"/>
    </location>
</feature>
<dbReference type="GO" id="GO:0008270">
    <property type="term" value="F:zinc ion binding"/>
    <property type="evidence" value="ECO:0007669"/>
    <property type="project" value="UniProtKB-KW"/>
</dbReference>
<keyword evidence="7" id="KW-0862">Zinc</keyword>
<dbReference type="STRING" id="53468.A0A0R3UAR8"/>
<keyword evidence="4" id="KW-0479">Metal-binding</keyword>
<feature type="region of interest" description="Disordered" evidence="13">
    <location>
        <begin position="1"/>
        <end position="55"/>
    </location>
</feature>
<evidence type="ECO:0000259" key="14">
    <source>
        <dbReference type="PROSITE" id="PS50157"/>
    </source>
</evidence>
<dbReference type="PROSITE" id="PS00028">
    <property type="entry name" value="ZINC_FINGER_C2H2_1"/>
    <property type="match status" value="1"/>
</dbReference>
<feature type="compositionally biased region" description="Low complexity" evidence="13">
    <location>
        <begin position="1"/>
        <end position="19"/>
    </location>
</feature>
<evidence type="ECO:0000313" key="16">
    <source>
        <dbReference type="Proteomes" id="UP000267029"/>
    </source>
</evidence>
<feature type="region of interest" description="Disordered" evidence="13">
    <location>
        <begin position="630"/>
        <end position="705"/>
    </location>
</feature>
<dbReference type="GO" id="GO:0003677">
    <property type="term" value="F:DNA binding"/>
    <property type="evidence" value="ECO:0007669"/>
    <property type="project" value="UniProtKB-KW"/>
</dbReference>
<feature type="compositionally biased region" description="Polar residues" evidence="13">
    <location>
        <begin position="683"/>
        <end position="700"/>
    </location>
</feature>
<evidence type="ECO:0000256" key="1">
    <source>
        <dbReference type="ARBA" id="ARBA00007158"/>
    </source>
</evidence>
<feature type="domain" description="C2H2-type" evidence="14">
    <location>
        <begin position="412"/>
        <end position="439"/>
    </location>
</feature>
<dbReference type="Proteomes" id="UP000267029">
    <property type="component" value="Unassembled WGS sequence"/>
</dbReference>
<feature type="compositionally biased region" description="Basic and acidic residues" evidence="13">
    <location>
        <begin position="85"/>
        <end position="95"/>
    </location>
</feature>
<feature type="compositionally biased region" description="Basic and acidic residues" evidence="13">
    <location>
        <begin position="601"/>
        <end position="615"/>
    </location>
</feature>
<keyword evidence="3" id="KW-0678">Repressor</keyword>
<feature type="compositionally biased region" description="Low complexity" evidence="13">
    <location>
        <begin position="1041"/>
        <end position="1050"/>
    </location>
</feature>
<dbReference type="PANTHER" id="PTHR12487">
    <property type="entry name" value="TEASHIRT-RELATED"/>
    <property type="match status" value="1"/>
</dbReference>
<dbReference type="EMBL" id="UXSR01001190">
    <property type="protein sequence ID" value="VDD78014.1"/>
    <property type="molecule type" value="Genomic_DNA"/>
</dbReference>
<feature type="compositionally biased region" description="Polar residues" evidence="13">
    <location>
        <begin position="654"/>
        <end position="674"/>
    </location>
</feature>
<dbReference type="InterPro" id="IPR027008">
    <property type="entry name" value="Teashirt_fam"/>
</dbReference>
<feature type="compositionally biased region" description="Polar residues" evidence="13">
    <location>
        <begin position="457"/>
        <end position="481"/>
    </location>
</feature>
<feature type="region of interest" description="Disordered" evidence="13">
    <location>
        <begin position="457"/>
        <end position="615"/>
    </location>
</feature>
<feature type="compositionally biased region" description="Polar residues" evidence="13">
    <location>
        <begin position="113"/>
        <end position="125"/>
    </location>
</feature>
<feature type="compositionally biased region" description="Pro residues" evidence="13">
    <location>
        <begin position="337"/>
        <end position="349"/>
    </location>
</feature>
<name>A0A0R3UAR8_MESCO</name>
<dbReference type="GO" id="GO:0005634">
    <property type="term" value="C:nucleus"/>
    <property type="evidence" value="ECO:0007669"/>
    <property type="project" value="TreeGrafter"/>
</dbReference>
<evidence type="ECO:0000313" key="17">
    <source>
        <dbReference type="WBParaSite" id="MCU_012195-RA"/>
    </source>
</evidence>
<keyword evidence="11" id="KW-0539">Nucleus</keyword>
<dbReference type="WBParaSite" id="MCU_012195-RA">
    <property type="protein sequence ID" value="MCU_012195-RA"/>
    <property type="gene ID" value="MCU_012195"/>
</dbReference>
<feature type="compositionally biased region" description="Polar residues" evidence="13">
    <location>
        <begin position="586"/>
        <end position="596"/>
    </location>
</feature>
<reference evidence="17" key="2">
    <citation type="submission" date="2019-11" db="UniProtKB">
        <authorList>
            <consortium name="WormBaseParasite"/>
        </authorList>
    </citation>
    <scope>IDENTIFICATION</scope>
</reference>
<comment type="similarity">
    <text evidence="1">Belongs to the teashirt C2H2-type zinc-finger protein family.</text>
</comment>
<feature type="region of interest" description="Disordered" evidence="13">
    <location>
        <begin position="332"/>
        <end position="354"/>
    </location>
</feature>
<evidence type="ECO:0000313" key="15">
    <source>
        <dbReference type="EMBL" id="VDD78014.1"/>
    </source>
</evidence>
<accession>A0A0R3UAR8</accession>
<organism evidence="17">
    <name type="scientific">Mesocestoides corti</name>
    <name type="common">Flatworm</name>
    <dbReference type="NCBI Taxonomy" id="53468"/>
    <lineage>
        <taxon>Eukaryota</taxon>
        <taxon>Metazoa</taxon>
        <taxon>Spiralia</taxon>
        <taxon>Lophotrochozoa</taxon>
        <taxon>Platyhelminthes</taxon>
        <taxon>Cestoda</taxon>
        <taxon>Eucestoda</taxon>
        <taxon>Cyclophyllidea</taxon>
        <taxon>Mesocestoididae</taxon>
        <taxon>Mesocestoides</taxon>
    </lineage>
</organism>
<feature type="region of interest" description="Disordered" evidence="13">
    <location>
        <begin position="863"/>
        <end position="890"/>
    </location>
</feature>
<dbReference type="AlphaFoldDB" id="A0A0R3UAR8"/>
<dbReference type="SMART" id="SM00355">
    <property type="entry name" value="ZnF_C2H2"/>
    <property type="match status" value="2"/>
</dbReference>
<evidence type="ECO:0000256" key="4">
    <source>
        <dbReference type="ARBA" id="ARBA00022723"/>
    </source>
</evidence>
<reference evidence="15 16" key="1">
    <citation type="submission" date="2018-10" db="EMBL/GenBank/DDBJ databases">
        <authorList>
            <consortium name="Pathogen Informatics"/>
        </authorList>
    </citation>
    <scope>NUCLEOTIDE SEQUENCE [LARGE SCALE GENOMIC DNA]</scope>
</reference>
<keyword evidence="9" id="KW-0238">DNA-binding</keyword>
<dbReference type="InterPro" id="IPR013087">
    <property type="entry name" value="Znf_C2H2_type"/>
</dbReference>
<feature type="region of interest" description="Disordered" evidence="13">
    <location>
        <begin position="1024"/>
        <end position="1055"/>
    </location>
</feature>
<feature type="region of interest" description="Disordered" evidence="13">
    <location>
        <begin position="293"/>
        <end position="317"/>
    </location>
</feature>
<proteinExistence type="inferred from homology"/>
<evidence type="ECO:0000256" key="7">
    <source>
        <dbReference type="ARBA" id="ARBA00022833"/>
    </source>
</evidence>
<keyword evidence="10" id="KW-0804">Transcription</keyword>
<feature type="compositionally biased region" description="Polar residues" evidence="13">
    <location>
        <begin position="565"/>
        <end position="576"/>
    </location>
</feature>
<protein>
    <submittedName>
        <fullName evidence="17">C2H2-type domain-containing protein</fullName>
    </submittedName>
</protein>
<dbReference type="PROSITE" id="PS50157">
    <property type="entry name" value="ZINC_FINGER_C2H2_2"/>
    <property type="match status" value="1"/>
</dbReference>